<proteinExistence type="predicted"/>
<keyword evidence="2" id="KW-1185">Reference proteome</keyword>
<organism evidence="1 2">
    <name type="scientific">Paenibacillus haidiansis</name>
    <dbReference type="NCBI Taxonomy" id="1574488"/>
    <lineage>
        <taxon>Bacteria</taxon>
        <taxon>Bacillati</taxon>
        <taxon>Bacillota</taxon>
        <taxon>Bacilli</taxon>
        <taxon>Bacillales</taxon>
        <taxon>Paenibacillaceae</taxon>
        <taxon>Paenibacillus</taxon>
    </lineage>
</organism>
<protein>
    <submittedName>
        <fullName evidence="1">Uncharacterized protein</fullName>
    </submittedName>
</protein>
<dbReference type="EMBL" id="JAZHPZ010000001">
    <property type="protein sequence ID" value="MEF2964936.1"/>
    <property type="molecule type" value="Genomic_DNA"/>
</dbReference>
<evidence type="ECO:0000313" key="2">
    <source>
        <dbReference type="Proteomes" id="UP001306950"/>
    </source>
</evidence>
<comment type="caution">
    <text evidence="1">The sequence shown here is derived from an EMBL/GenBank/DDBJ whole genome shotgun (WGS) entry which is preliminary data.</text>
</comment>
<dbReference type="RefSeq" id="WP_331845131.1">
    <property type="nucleotide sequence ID" value="NZ_JAZHPZ010000001.1"/>
</dbReference>
<accession>A0ABU7VNW1</accession>
<evidence type="ECO:0000313" key="1">
    <source>
        <dbReference type="EMBL" id="MEF2964936.1"/>
    </source>
</evidence>
<sequence length="68" mass="7878">MAAKKTPNPQETPETQNEVRFAKRQFLTSARFTGKQKDVLTIVLDESQRYTATEAERKMNEFITRSVN</sequence>
<dbReference type="Proteomes" id="UP001306950">
    <property type="component" value="Unassembled WGS sequence"/>
</dbReference>
<name>A0ABU7VNW1_9BACL</name>
<gene>
    <name evidence="1" type="ORF">V3851_03760</name>
</gene>
<reference evidence="1 2" key="1">
    <citation type="submission" date="2024-02" db="EMBL/GenBank/DDBJ databases">
        <title>A nitrogen-fixing paenibacillus bacterium.</title>
        <authorList>
            <person name="Zhang W.L."/>
            <person name="Chen S.F."/>
        </authorList>
    </citation>
    <scope>NUCLEOTIDE SEQUENCE [LARGE SCALE GENOMIC DNA]</scope>
    <source>
        <strain evidence="1 2">M1</strain>
    </source>
</reference>